<feature type="region of interest" description="Disordered" evidence="5">
    <location>
        <begin position="1"/>
        <end position="22"/>
    </location>
</feature>
<dbReference type="EMBL" id="BPQI01000076">
    <property type="protein sequence ID" value="GJD56865.1"/>
    <property type="molecule type" value="Genomic_DNA"/>
</dbReference>
<reference evidence="7" key="3">
    <citation type="submission" date="2021-08" db="EMBL/GenBank/DDBJ databases">
        <authorList>
            <person name="Tani A."/>
            <person name="Ola A."/>
            <person name="Ogura Y."/>
            <person name="Katsura K."/>
            <person name="Hayashi T."/>
        </authorList>
    </citation>
    <scope>NUCLEOTIDE SEQUENCE</scope>
    <source>
        <strain evidence="7">DSM 22415</strain>
    </source>
</reference>
<sequence>MDGNAHHWIDGERCGAPRAESLDPADGSLVGRIADGGLREAEAAVSAARQAFDRGLWASSPRLRQQVLLHWAAALEADRERLAALLTRDNGKAIAQSRGEVAGAISEVLYYAGLARHIPGHVLEPEPGVLSTMLREPAGVAGIIVPWNAPAVLLVRSLAPALAAGCTAIVKPAAQTAVFNDALMAPLLAAPGLPAGVVNVIVETGHAGAEHLSLSHEVDVLSFTGSTATGKAIMRAAADSMKKLSLELGGKSACLVFPDAEIGAVAGKLATAATIISGQQCTAARRVLVHRSRLPEMREALTAALSDLRVGPGLDPATQVGPLIDRATRDAVAARVEAACASADAVLLRPRVPEGPGAFLTPALVEHADPRADFVQEEIFGPFVVLEGFESEAEAVARANDSVFGLSASVWTRDGGRALRVARALRNGTVWINDHNKLFAEAETGGYRQSGLGRLHGYDAFMDFTELKHVYQAPGLVEDQVEGVGPRVTP</sequence>
<dbReference type="InterPro" id="IPR016163">
    <property type="entry name" value="Ald_DH_C"/>
</dbReference>
<keyword evidence="10" id="KW-1185">Reference proteome</keyword>
<dbReference type="RefSeq" id="WP_144759404.1">
    <property type="nucleotide sequence ID" value="NZ_BPQI01000076.1"/>
</dbReference>
<dbReference type="FunFam" id="3.40.605.10:FF:000007">
    <property type="entry name" value="NAD/NADP-dependent betaine aldehyde dehydrogenase"/>
    <property type="match status" value="1"/>
</dbReference>
<accession>A0A564FTH9</accession>
<evidence type="ECO:0000313" key="8">
    <source>
        <dbReference type="EMBL" id="VUF10731.1"/>
    </source>
</evidence>
<evidence type="ECO:0000256" key="2">
    <source>
        <dbReference type="ARBA" id="ARBA00023002"/>
    </source>
</evidence>
<feature type="active site" evidence="3">
    <location>
        <position position="247"/>
    </location>
</feature>
<dbReference type="GO" id="GO:0008802">
    <property type="term" value="F:betaine-aldehyde dehydrogenase (NAD+) activity"/>
    <property type="evidence" value="ECO:0007669"/>
    <property type="project" value="UniProtKB-EC"/>
</dbReference>
<evidence type="ECO:0000256" key="1">
    <source>
        <dbReference type="ARBA" id="ARBA00009986"/>
    </source>
</evidence>
<dbReference type="PANTHER" id="PTHR11699">
    <property type="entry name" value="ALDEHYDE DEHYDROGENASE-RELATED"/>
    <property type="match status" value="1"/>
</dbReference>
<gene>
    <name evidence="8" type="primary">gbsA_1</name>
    <name evidence="7" type="synonym">gbsA</name>
    <name evidence="7" type="ORF">IFDJLNFL_2762</name>
    <name evidence="8" type="ORF">MTDSW087_00403</name>
</gene>
<organism evidence="8 9">
    <name type="scientific">Methylobacterium dankookense</name>
    <dbReference type="NCBI Taxonomy" id="560405"/>
    <lineage>
        <taxon>Bacteria</taxon>
        <taxon>Pseudomonadati</taxon>
        <taxon>Pseudomonadota</taxon>
        <taxon>Alphaproteobacteria</taxon>
        <taxon>Hyphomicrobiales</taxon>
        <taxon>Methylobacteriaceae</taxon>
        <taxon>Methylobacterium</taxon>
    </lineage>
</organism>
<dbReference type="PROSITE" id="PS00687">
    <property type="entry name" value="ALDEHYDE_DEHYDR_GLU"/>
    <property type="match status" value="1"/>
</dbReference>
<evidence type="ECO:0000256" key="5">
    <source>
        <dbReference type="SAM" id="MobiDB-lite"/>
    </source>
</evidence>
<dbReference type="Pfam" id="PF00171">
    <property type="entry name" value="Aldedh"/>
    <property type="match status" value="1"/>
</dbReference>
<dbReference type="InterPro" id="IPR029510">
    <property type="entry name" value="Ald_DH_CS_GLU"/>
</dbReference>
<evidence type="ECO:0000313" key="10">
    <source>
        <dbReference type="Proteomes" id="UP001055303"/>
    </source>
</evidence>
<dbReference type="EMBL" id="CABFVH010000001">
    <property type="protein sequence ID" value="VUF10731.1"/>
    <property type="molecule type" value="Genomic_DNA"/>
</dbReference>
<dbReference type="InterPro" id="IPR016162">
    <property type="entry name" value="Ald_DH_N"/>
</dbReference>
<proteinExistence type="inferred from homology"/>
<dbReference type="SUPFAM" id="SSF53720">
    <property type="entry name" value="ALDH-like"/>
    <property type="match status" value="1"/>
</dbReference>
<evidence type="ECO:0000259" key="6">
    <source>
        <dbReference type="Pfam" id="PF00171"/>
    </source>
</evidence>
<reference evidence="7" key="2">
    <citation type="journal article" date="2021" name="Front. Microbiol.">
        <title>Comprehensive Comparative Genomics and Phenotyping of Methylobacterium Species.</title>
        <authorList>
            <person name="Alessa O."/>
            <person name="Ogura Y."/>
            <person name="Fujitani Y."/>
            <person name="Takami H."/>
            <person name="Hayashi T."/>
            <person name="Sahin N."/>
            <person name="Tani A."/>
        </authorList>
    </citation>
    <scope>NUCLEOTIDE SEQUENCE</scope>
    <source>
        <strain evidence="7">DSM 22415</strain>
    </source>
</reference>
<dbReference type="Proteomes" id="UP000401717">
    <property type="component" value="Unassembled WGS sequence"/>
</dbReference>
<dbReference type="Gene3D" id="3.40.309.10">
    <property type="entry name" value="Aldehyde Dehydrogenase, Chain A, domain 2"/>
    <property type="match status" value="1"/>
</dbReference>
<dbReference type="InterPro" id="IPR015590">
    <property type="entry name" value="Aldehyde_DH_dom"/>
</dbReference>
<feature type="domain" description="Aldehyde dehydrogenase" evidence="6">
    <location>
        <begin position="18"/>
        <end position="470"/>
    </location>
</feature>
<dbReference type="Gene3D" id="3.40.605.10">
    <property type="entry name" value="Aldehyde Dehydrogenase, Chain A, domain 1"/>
    <property type="match status" value="1"/>
</dbReference>
<protein>
    <submittedName>
        <fullName evidence="8">Betaine aldehyde dehydrogenase</fullName>
        <ecNumber evidence="8">1.2.1.8</ecNumber>
    </submittedName>
</protein>
<name>A0A564FTH9_9HYPH</name>
<evidence type="ECO:0000313" key="9">
    <source>
        <dbReference type="Proteomes" id="UP000401717"/>
    </source>
</evidence>
<keyword evidence="2 4" id="KW-0560">Oxidoreductase</keyword>
<dbReference type="AlphaFoldDB" id="A0A564FTH9"/>
<comment type="similarity">
    <text evidence="1 4">Belongs to the aldehyde dehydrogenase family.</text>
</comment>
<dbReference type="InterPro" id="IPR016161">
    <property type="entry name" value="Ald_DH/histidinol_DH"/>
</dbReference>
<evidence type="ECO:0000313" key="7">
    <source>
        <dbReference type="EMBL" id="GJD56865.1"/>
    </source>
</evidence>
<reference evidence="8 9" key="1">
    <citation type="submission" date="2019-06" db="EMBL/GenBank/DDBJ databases">
        <authorList>
            <person name="Rodrigo-Torres L."/>
            <person name="Arahal R. D."/>
            <person name="Lucena T."/>
        </authorList>
    </citation>
    <scope>NUCLEOTIDE SEQUENCE [LARGE SCALE GENOMIC DNA]</scope>
    <source>
        <strain evidence="8 9">SW08-7</strain>
    </source>
</reference>
<dbReference type="EC" id="1.2.1.8" evidence="8"/>
<evidence type="ECO:0000256" key="3">
    <source>
        <dbReference type="PROSITE-ProRule" id="PRU10007"/>
    </source>
</evidence>
<evidence type="ECO:0000256" key="4">
    <source>
        <dbReference type="RuleBase" id="RU003345"/>
    </source>
</evidence>
<dbReference type="Proteomes" id="UP001055303">
    <property type="component" value="Unassembled WGS sequence"/>
</dbReference>
<feature type="compositionally biased region" description="Basic and acidic residues" evidence="5">
    <location>
        <begin position="1"/>
        <end position="15"/>
    </location>
</feature>
<dbReference type="OrthoDB" id="9802947at2"/>